<feature type="region of interest" description="Disordered" evidence="1">
    <location>
        <begin position="66"/>
        <end position="93"/>
    </location>
</feature>
<dbReference type="Proteomes" id="UP001152300">
    <property type="component" value="Unassembled WGS sequence"/>
</dbReference>
<comment type="caution">
    <text evidence="2">The sequence shown here is derived from an EMBL/GenBank/DDBJ whole genome shotgun (WGS) entry which is preliminary data.</text>
</comment>
<gene>
    <name evidence="2" type="ORF">OCU04_003995</name>
</gene>
<accession>A0A9X0ATU7</accession>
<name>A0A9X0ATU7_9HELO</name>
<reference evidence="2" key="1">
    <citation type="submission" date="2022-11" db="EMBL/GenBank/DDBJ databases">
        <title>Genome Resource of Sclerotinia nivalis Strain SnTB1, a Plant Pathogen Isolated from American Ginseng.</title>
        <authorList>
            <person name="Fan S."/>
        </authorList>
    </citation>
    <scope>NUCLEOTIDE SEQUENCE</scope>
    <source>
        <strain evidence="2">SnTB1</strain>
    </source>
</reference>
<dbReference type="EMBL" id="JAPEIS010000003">
    <property type="protein sequence ID" value="KAJ8068439.1"/>
    <property type="molecule type" value="Genomic_DNA"/>
</dbReference>
<dbReference type="OrthoDB" id="3922785at2759"/>
<organism evidence="2 3">
    <name type="scientific">Sclerotinia nivalis</name>
    <dbReference type="NCBI Taxonomy" id="352851"/>
    <lineage>
        <taxon>Eukaryota</taxon>
        <taxon>Fungi</taxon>
        <taxon>Dikarya</taxon>
        <taxon>Ascomycota</taxon>
        <taxon>Pezizomycotina</taxon>
        <taxon>Leotiomycetes</taxon>
        <taxon>Helotiales</taxon>
        <taxon>Sclerotiniaceae</taxon>
        <taxon>Sclerotinia</taxon>
    </lineage>
</organism>
<feature type="compositionally biased region" description="Basic and acidic residues" evidence="1">
    <location>
        <begin position="79"/>
        <end position="93"/>
    </location>
</feature>
<evidence type="ECO:0000256" key="1">
    <source>
        <dbReference type="SAM" id="MobiDB-lite"/>
    </source>
</evidence>
<dbReference type="AlphaFoldDB" id="A0A9X0ATU7"/>
<proteinExistence type="predicted"/>
<sequence>MKLSSASRENQWLGMALTLINLGSGIQYKRNLNDLAAGLPIAVIGKYKLVSLQISETLPASFESVEKLPRNRPAGAESTLHEHHTEQKDEVRNDNRISLLTTSALSASEFTDDPLFKFSRARRQFSTSRQKEHCTTPAKE</sequence>
<keyword evidence="3" id="KW-1185">Reference proteome</keyword>
<protein>
    <submittedName>
        <fullName evidence="2">Uncharacterized protein</fullName>
    </submittedName>
</protein>
<evidence type="ECO:0000313" key="3">
    <source>
        <dbReference type="Proteomes" id="UP001152300"/>
    </source>
</evidence>
<evidence type="ECO:0000313" key="2">
    <source>
        <dbReference type="EMBL" id="KAJ8068439.1"/>
    </source>
</evidence>